<organism evidence="8 9">
    <name type="scientific">Aquitalea magnusonii</name>
    <dbReference type="NCBI Taxonomy" id="332411"/>
    <lineage>
        <taxon>Bacteria</taxon>
        <taxon>Pseudomonadati</taxon>
        <taxon>Pseudomonadota</taxon>
        <taxon>Betaproteobacteria</taxon>
        <taxon>Neisseriales</taxon>
        <taxon>Chromobacteriaceae</taxon>
        <taxon>Aquitalea</taxon>
    </lineage>
</organism>
<keyword evidence="9" id="KW-1185">Reference proteome</keyword>
<dbReference type="OrthoDB" id="8585740at2"/>
<dbReference type="EMBL" id="QJKC01000028">
    <property type="protein sequence ID" value="PXX40077.1"/>
    <property type="molecule type" value="Genomic_DNA"/>
</dbReference>
<evidence type="ECO:0000256" key="6">
    <source>
        <dbReference type="ARBA" id="ARBA00023136"/>
    </source>
</evidence>
<feature type="transmembrane region" description="Helical" evidence="7">
    <location>
        <begin position="54"/>
        <end position="86"/>
    </location>
</feature>
<gene>
    <name evidence="8" type="ORF">DFR38_12817</name>
</gene>
<dbReference type="Proteomes" id="UP000248395">
    <property type="component" value="Unassembled WGS sequence"/>
</dbReference>
<proteinExistence type="inferred from homology"/>
<reference evidence="8 9" key="1">
    <citation type="submission" date="2018-05" db="EMBL/GenBank/DDBJ databases">
        <title>Genomic Encyclopedia of Type Strains, Phase IV (KMG-IV): sequencing the most valuable type-strain genomes for metagenomic binning, comparative biology and taxonomic classification.</title>
        <authorList>
            <person name="Goeker M."/>
        </authorList>
    </citation>
    <scope>NUCLEOTIDE SEQUENCE [LARGE SCALE GENOMIC DNA]</scope>
    <source>
        <strain evidence="8 9">DSM 25134</strain>
    </source>
</reference>
<dbReference type="GO" id="GO:0006824">
    <property type="term" value="P:cobalt ion transport"/>
    <property type="evidence" value="ECO:0007669"/>
    <property type="project" value="InterPro"/>
</dbReference>
<dbReference type="PANTHER" id="PTHR34857:SF2">
    <property type="entry name" value="SLL0384 PROTEIN"/>
    <property type="match status" value="1"/>
</dbReference>
<dbReference type="CDD" id="cd16914">
    <property type="entry name" value="EcfT"/>
    <property type="match status" value="1"/>
</dbReference>
<evidence type="ECO:0000256" key="2">
    <source>
        <dbReference type="ARBA" id="ARBA00008564"/>
    </source>
</evidence>
<dbReference type="GO" id="GO:0043190">
    <property type="term" value="C:ATP-binding cassette (ABC) transporter complex"/>
    <property type="evidence" value="ECO:0007669"/>
    <property type="project" value="InterPro"/>
</dbReference>
<sequence>MSEQSFIAGGHRHGGHFAERLVHGLQQALEHSLDAEAISRQRGLLQGLDPRCKLLALLSLMISGILASQLVTLLLLFGLAVLLALLSQVSLRRLYRQAWLSVLLFSGVIAVPALFLVPGEVLFRLPLLHWGISLQGLRSAAFLLGRAETSASFALLLMLTTPWMHVLKAMRSLGVPVLLVALLGMTHRYIFVLLQTASQMFEARRSRMLAPPSGRLARQVVAASSGVLLGKAFQLSSEVHLAMVSRGYRGDIYLLHSFHTRRRDWCALLPALCVPLLILWKHA</sequence>
<comment type="caution">
    <text evidence="8">The sequence shown here is derived from an EMBL/GenBank/DDBJ whole genome shotgun (WGS) entry which is preliminary data.</text>
</comment>
<evidence type="ECO:0000256" key="4">
    <source>
        <dbReference type="ARBA" id="ARBA00022692"/>
    </source>
</evidence>
<comment type="subcellular location">
    <subcellularLocation>
        <location evidence="1">Cell membrane</location>
        <topology evidence="1">Multi-pass membrane protein</topology>
    </subcellularLocation>
</comment>
<evidence type="ECO:0000256" key="3">
    <source>
        <dbReference type="ARBA" id="ARBA00022475"/>
    </source>
</evidence>
<dbReference type="RefSeq" id="WP_110313816.1">
    <property type="nucleotide sequence ID" value="NZ_QJKC01000028.1"/>
</dbReference>
<dbReference type="InterPro" id="IPR012809">
    <property type="entry name" value="ECF_CbiQ"/>
</dbReference>
<dbReference type="AlphaFoldDB" id="A0A318J1D8"/>
<dbReference type="PANTHER" id="PTHR34857">
    <property type="entry name" value="SLL0384 PROTEIN"/>
    <property type="match status" value="1"/>
</dbReference>
<protein>
    <submittedName>
        <fullName evidence="8">Cobalt/nickel transport system permease protein</fullName>
    </submittedName>
</protein>
<evidence type="ECO:0000313" key="9">
    <source>
        <dbReference type="Proteomes" id="UP000248395"/>
    </source>
</evidence>
<dbReference type="InterPro" id="IPR051611">
    <property type="entry name" value="ECF_transporter_component"/>
</dbReference>
<keyword evidence="5 7" id="KW-1133">Transmembrane helix</keyword>
<accession>A0A318J1D8</accession>
<dbReference type="Pfam" id="PF02361">
    <property type="entry name" value="CbiQ"/>
    <property type="match status" value="1"/>
</dbReference>
<dbReference type="InterPro" id="IPR003339">
    <property type="entry name" value="ABC/ECF_trnsptr_transmembrane"/>
</dbReference>
<evidence type="ECO:0000313" key="8">
    <source>
        <dbReference type="EMBL" id="PXX40077.1"/>
    </source>
</evidence>
<name>A0A318J1D8_9NEIS</name>
<feature type="transmembrane region" description="Helical" evidence="7">
    <location>
        <begin position="173"/>
        <end position="194"/>
    </location>
</feature>
<evidence type="ECO:0000256" key="7">
    <source>
        <dbReference type="SAM" id="Phobius"/>
    </source>
</evidence>
<keyword evidence="3" id="KW-1003">Cell membrane</keyword>
<keyword evidence="4 7" id="KW-0812">Transmembrane</keyword>
<keyword evidence="6 7" id="KW-0472">Membrane</keyword>
<comment type="similarity">
    <text evidence="2">Belongs to the CbiQ family.</text>
</comment>
<feature type="transmembrane region" description="Helical" evidence="7">
    <location>
        <begin position="98"/>
        <end position="117"/>
    </location>
</feature>
<dbReference type="NCBIfam" id="TIGR02454">
    <property type="entry name" value="ECF_T_CbiQ"/>
    <property type="match status" value="1"/>
</dbReference>
<evidence type="ECO:0000256" key="5">
    <source>
        <dbReference type="ARBA" id="ARBA00022989"/>
    </source>
</evidence>
<evidence type="ECO:0000256" key="1">
    <source>
        <dbReference type="ARBA" id="ARBA00004651"/>
    </source>
</evidence>